<dbReference type="Proteomes" id="UP000578091">
    <property type="component" value="Unassembled WGS sequence"/>
</dbReference>
<evidence type="ECO:0000313" key="6">
    <source>
        <dbReference type="EMBL" id="NZA25440.1"/>
    </source>
</evidence>
<dbReference type="InterPro" id="IPR052028">
    <property type="entry name" value="HipA_Ser/Thr_kinase"/>
</dbReference>
<feature type="domain" description="HipA N-terminal subdomain 1" evidence="5">
    <location>
        <begin position="5"/>
        <end position="104"/>
    </location>
</feature>
<dbReference type="Gene3D" id="1.10.1070.20">
    <property type="match status" value="1"/>
</dbReference>
<dbReference type="GO" id="GO:0004674">
    <property type="term" value="F:protein serine/threonine kinase activity"/>
    <property type="evidence" value="ECO:0007669"/>
    <property type="project" value="TreeGrafter"/>
</dbReference>
<keyword evidence="7" id="KW-1185">Reference proteome</keyword>
<comment type="caution">
    <text evidence="6">The sequence shown here is derived from an EMBL/GenBank/DDBJ whole genome shotgun (WGS) entry which is preliminary data.</text>
</comment>
<dbReference type="InterPro" id="IPR012893">
    <property type="entry name" value="HipA-like_C"/>
</dbReference>
<dbReference type="PANTHER" id="PTHR37419:SF1">
    <property type="entry name" value="SERINE_THREONINE-PROTEIN KINASE TOXIN HIPA"/>
    <property type="match status" value="1"/>
</dbReference>
<dbReference type="EMBL" id="JACCKA010000027">
    <property type="protein sequence ID" value="NZA25440.1"/>
    <property type="molecule type" value="Genomic_DNA"/>
</dbReference>
<gene>
    <name evidence="6" type="ORF">H0E84_03515</name>
</gene>
<feature type="domain" description="HipA-like C-terminal" evidence="4">
    <location>
        <begin position="152"/>
        <end position="381"/>
    </location>
</feature>
<comment type="similarity">
    <text evidence="1">Belongs to the HipA Ser/Thr kinase family.</text>
</comment>
<evidence type="ECO:0000256" key="3">
    <source>
        <dbReference type="ARBA" id="ARBA00022777"/>
    </source>
</evidence>
<organism evidence="6 7">
    <name type="scientific">Luteimonas salinisoli</name>
    <dbReference type="NCBI Taxonomy" id="2752307"/>
    <lineage>
        <taxon>Bacteria</taxon>
        <taxon>Pseudomonadati</taxon>
        <taxon>Pseudomonadota</taxon>
        <taxon>Gammaproteobacteria</taxon>
        <taxon>Lysobacterales</taxon>
        <taxon>Lysobacteraceae</taxon>
        <taxon>Luteimonas</taxon>
    </lineage>
</organism>
<dbReference type="RefSeq" id="WP_180677242.1">
    <property type="nucleotide sequence ID" value="NZ_JACCKA010000027.1"/>
</dbReference>
<dbReference type="PANTHER" id="PTHR37419">
    <property type="entry name" value="SERINE/THREONINE-PROTEIN KINASE TOXIN HIPA"/>
    <property type="match status" value="1"/>
</dbReference>
<dbReference type="InterPro" id="IPR017508">
    <property type="entry name" value="HipA_N1"/>
</dbReference>
<evidence type="ECO:0000259" key="4">
    <source>
        <dbReference type="Pfam" id="PF07804"/>
    </source>
</evidence>
<dbReference type="AlphaFoldDB" id="A0A853J9X8"/>
<name>A0A853J9X8_9GAMM</name>
<dbReference type="Pfam" id="PF07804">
    <property type="entry name" value="HipA_C"/>
    <property type="match status" value="1"/>
</dbReference>
<evidence type="ECO:0000256" key="2">
    <source>
        <dbReference type="ARBA" id="ARBA00022679"/>
    </source>
</evidence>
<sequence>MTTELTVLINGRLAGRAFADRRGHPGFVYDEAWRNSRDAIPLSLSLPLANKQPDSDAVAAVLWGFLPDNEHILQRWASQFHVSPRNPLALLGRVGEDCAGAAQFVRTERVDDVLDGGPGEVEWLDEASVAERLRQVRRDAGATRRQDDIGQFSLPGVQPKIALHRNDGRWGIPQGRTPTTHILKPPTGAYAGYVENEHFCLTLARSLQLSACESAILHFEDEITICVRRYDREYQAERWWRVHQEDFCQALGVMPQRKYQKQGGPSPAQIGEVLHQYSAQPRVDRENFLLVLVFNWLIGGSDAHAKNYSLLLGAGGAARLAPFYDISSALPYPEIDRRKLKMAMKIGSHYRWHDINVRDWLALGSELGFSNDDVREVLALVGASIADFAAMVAAGMRQEGIGHPIVDTLVDSISESARRCMKMLSASSGARSE</sequence>
<dbReference type="Pfam" id="PF13657">
    <property type="entry name" value="Couple_hipA"/>
    <property type="match status" value="1"/>
</dbReference>
<proteinExistence type="inferred from homology"/>
<evidence type="ECO:0000313" key="7">
    <source>
        <dbReference type="Proteomes" id="UP000578091"/>
    </source>
</evidence>
<dbReference type="CDD" id="cd17808">
    <property type="entry name" value="HipA_Ec_like"/>
    <property type="match status" value="1"/>
</dbReference>
<keyword evidence="3" id="KW-0418">Kinase</keyword>
<reference evidence="6 7" key="1">
    <citation type="submission" date="2020-07" db="EMBL/GenBank/DDBJ databases">
        <title>Luteimonas sp. SJ-92.</title>
        <authorList>
            <person name="Huang X.-X."/>
            <person name="Xu L."/>
            <person name="Sun J.-Q."/>
        </authorList>
    </citation>
    <scope>NUCLEOTIDE SEQUENCE [LARGE SCALE GENOMIC DNA]</scope>
    <source>
        <strain evidence="6 7">SJ-92</strain>
    </source>
</reference>
<dbReference type="GO" id="GO:0005829">
    <property type="term" value="C:cytosol"/>
    <property type="evidence" value="ECO:0007669"/>
    <property type="project" value="TreeGrafter"/>
</dbReference>
<evidence type="ECO:0000256" key="1">
    <source>
        <dbReference type="ARBA" id="ARBA00010164"/>
    </source>
</evidence>
<dbReference type="NCBIfam" id="TIGR03071">
    <property type="entry name" value="couple_hipA"/>
    <property type="match status" value="1"/>
</dbReference>
<keyword evidence="2" id="KW-0808">Transferase</keyword>
<evidence type="ECO:0000259" key="5">
    <source>
        <dbReference type="Pfam" id="PF13657"/>
    </source>
</evidence>
<accession>A0A853J9X8</accession>
<protein>
    <submittedName>
        <fullName evidence="6">Type II toxin-antitoxin system HipA family toxin</fullName>
    </submittedName>
</protein>